<dbReference type="InterPro" id="IPR010699">
    <property type="entry name" value="DUF1275"/>
</dbReference>
<protein>
    <recommendedName>
        <fullName evidence="4">DUF1275 domain-containing protein</fullName>
    </recommendedName>
</protein>
<organism evidence="2 3">
    <name type="scientific">Klebsiella aerogenes (strain ATCC 13048 / DSM 30053 / CCUG 1429 / JCM 1235 / KCTC 2190 / NBRC 13534 / NCIMB 10102 / NCTC 10006 / CDC 819-56)</name>
    <name type="common">Enterobacter aerogenes</name>
    <dbReference type="NCBI Taxonomy" id="1028307"/>
    <lineage>
        <taxon>Bacteria</taxon>
        <taxon>Pseudomonadati</taxon>
        <taxon>Pseudomonadota</taxon>
        <taxon>Gammaproteobacteria</taxon>
        <taxon>Enterobacterales</taxon>
        <taxon>Enterobacteriaceae</taxon>
        <taxon>Klebsiella/Raoultella group</taxon>
        <taxon>Klebsiella</taxon>
    </lineage>
</organism>
<keyword evidence="1" id="KW-0812">Transmembrane</keyword>
<keyword evidence="1" id="KW-0472">Membrane</keyword>
<dbReference type="GeneID" id="93312181"/>
<dbReference type="EMBL" id="CP002824">
    <property type="protein sequence ID" value="AEG98905.1"/>
    <property type="molecule type" value="Genomic_DNA"/>
</dbReference>
<dbReference type="OrthoDB" id="5125627at2"/>
<dbReference type="PANTHER" id="PTHR37314">
    <property type="entry name" value="SLR0142 PROTEIN"/>
    <property type="match status" value="1"/>
</dbReference>
<proteinExistence type="predicted"/>
<evidence type="ECO:0008006" key="4">
    <source>
        <dbReference type="Google" id="ProtNLM"/>
    </source>
</evidence>
<gene>
    <name evidence="2" type="ordered locus">EAE_19990</name>
</gene>
<reference evidence="2 3" key="1">
    <citation type="journal article" date="2012" name="J. Bacteriol.">
        <title>Complete genome sequence of Enterobacter aerogenes KCTC 2190.</title>
        <authorList>
            <person name="Shin S.H."/>
            <person name="Kim S."/>
            <person name="Kim J.Y."/>
            <person name="Lee S."/>
            <person name="Um Y."/>
            <person name="Oh M.K."/>
            <person name="Kim Y.R."/>
            <person name="Lee J."/>
            <person name="Yang K.S."/>
        </authorList>
    </citation>
    <scope>NUCLEOTIDE SEQUENCE [LARGE SCALE GENOMIC DNA]</scope>
    <source>
        <strain evidence="2 3">KCTC 2190</strain>
    </source>
</reference>
<dbReference type="KEGG" id="eae:EAE_19990"/>
<feature type="transmembrane region" description="Helical" evidence="1">
    <location>
        <begin position="62"/>
        <end position="83"/>
    </location>
</feature>
<dbReference type="Pfam" id="PF06912">
    <property type="entry name" value="DUF1275"/>
    <property type="match status" value="1"/>
</dbReference>
<keyword evidence="3" id="KW-1185">Reference proteome</keyword>
<evidence type="ECO:0000256" key="1">
    <source>
        <dbReference type="SAM" id="Phobius"/>
    </source>
</evidence>
<dbReference type="Proteomes" id="UP000008881">
    <property type="component" value="Chromosome"/>
</dbReference>
<name>A0A0H3FT58_KLEAK</name>
<dbReference type="RefSeq" id="WP_015705540.1">
    <property type="nucleotide sequence ID" value="NC_015663.1"/>
</dbReference>
<evidence type="ECO:0000313" key="3">
    <source>
        <dbReference type="Proteomes" id="UP000008881"/>
    </source>
</evidence>
<keyword evidence="1" id="KW-1133">Transmembrane helix</keyword>
<feature type="transmembrane region" description="Helical" evidence="1">
    <location>
        <begin position="190"/>
        <end position="223"/>
    </location>
</feature>
<evidence type="ECO:0000313" key="2">
    <source>
        <dbReference type="EMBL" id="AEG98905.1"/>
    </source>
</evidence>
<feature type="transmembrane region" description="Helical" evidence="1">
    <location>
        <begin position="20"/>
        <end position="42"/>
    </location>
</feature>
<dbReference type="eggNOG" id="COG3619">
    <property type="taxonomic scope" value="Bacteria"/>
</dbReference>
<sequence length="232" mass="24693">MAENQLLLEQRWQHHREPALLAASGGAIDTISFITLFGLFTAHVTGNLVVAGAALATNSEGILSKLLAIPVFMLAVALVTLVIKRRKIITPRFLGGLFVVEILLLLLFGLLGLLWQPFVGADSATALITGMAGVMAMGVRNATTRLLLPTTSPSTMMTGNVTQLTIDVVNWCQAPNRENREKIKKSGASVLGFLLGAGLGALGYILAGFYSVLIPVVLVAIVAWREFSAARN</sequence>
<dbReference type="AlphaFoldDB" id="A0A0H3FT58"/>
<accession>A0A0H3FT58</accession>
<dbReference type="HOGENOM" id="CLU_090580_0_0_6"/>
<dbReference type="PANTHER" id="PTHR37314:SF5">
    <property type="entry name" value="SLR0142 PROTEIN"/>
    <property type="match status" value="1"/>
</dbReference>
<feature type="transmembrane region" description="Helical" evidence="1">
    <location>
        <begin position="95"/>
        <end position="115"/>
    </location>
</feature>
<dbReference type="PATRIC" id="fig|1028307.3.peg.3993"/>